<evidence type="ECO:0000313" key="2">
    <source>
        <dbReference type="Proteomes" id="UP000735302"/>
    </source>
</evidence>
<proteinExistence type="predicted"/>
<sequence>MPWQYGFRKNVAYINRWKEEAAVLLNIHVVCCSDGLLGGVEGLSDVKVLADKGQEDVTNGKADVDFTCGRADVECSSDAMHGLKNVAHDGKENLSEASPLSGLSVTSKGAKSTTVKINVCASET</sequence>
<organism evidence="1 2">
    <name type="scientific">Plakobranchus ocellatus</name>
    <dbReference type="NCBI Taxonomy" id="259542"/>
    <lineage>
        <taxon>Eukaryota</taxon>
        <taxon>Metazoa</taxon>
        <taxon>Spiralia</taxon>
        <taxon>Lophotrochozoa</taxon>
        <taxon>Mollusca</taxon>
        <taxon>Gastropoda</taxon>
        <taxon>Heterobranchia</taxon>
        <taxon>Euthyneura</taxon>
        <taxon>Panpulmonata</taxon>
        <taxon>Sacoglossa</taxon>
        <taxon>Placobranchoidea</taxon>
        <taxon>Plakobranchidae</taxon>
        <taxon>Plakobranchus</taxon>
    </lineage>
</organism>
<protein>
    <submittedName>
        <fullName evidence="1">Uncharacterized protein</fullName>
    </submittedName>
</protein>
<keyword evidence="2" id="KW-1185">Reference proteome</keyword>
<comment type="caution">
    <text evidence="1">The sequence shown here is derived from an EMBL/GenBank/DDBJ whole genome shotgun (WGS) entry which is preliminary data.</text>
</comment>
<dbReference type="Proteomes" id="UP000735302">
    <property type="component" value="Unassembled WGS sequence"/>
</dbReference>
<accession>A0AAV3Z6H8</accession>
<name>A0AAV3Z6H8_9GAST</name>
<dbReference type="EMBL" id="BLXT01001969">
    <property type="protein sequence ID" value="GFN89973.1"/>
    <property type="molecule type" value="Genomic_DNA"/>
</dbReference>
<gene>
    <name evidence="1" type="ORF">PoB_001647900</name>
</gene>
<evidence type="ECO:0000313" key="1">
    <source>
        <dbReference type="EMBL" id="GFN89973.1"/>
    </source>
</evidence>
<dbReference type="AlphaFoldDB" id="A0AAV3Z6H8"/>
<reference evidence="1 2" key="1">
    <citation type="journal article" date="2021" name="Elife">
        <title>Chloroplast acquisition without the gene transfer in kleptoplastic sea slugs, Plakobranchus ocellatus.</title>
        <authorList>
            <person name="Maeda T."/>
            <person name="Takahashi S."/>
            <person name="Yoshida T."/>
            <person name="Shimamura S."/>
            <person name="Takaki Y."/>
            <person name="Nagai Y."/>
            <person name="Toyoda A."/>
            <person name="Suzuki Y."/>
            <person name="Arimoto A."/>
            <person name="Ishii H."/>
            <person name="Satoh N."/>
            <person name="Nishiyama T."/>
            <person name="Hasebe M."/>
            <person name="Maruyama T."/>
            <person name="Minagawa J."/>
            <person name="Obokata J."/>
            <person name="Shigenobu S."/>
        </authorList>
    </citation>
    <scope>NUCLEOTIDE SEQUENCE [LARGE SCALE GENOMIC DNA]</scope>
</reference>